<dbReference type="InterPro" id="IPR032675">
    <property type="entry name" value="LRR_dom_sf"/>
</dbReference>
<feature type="transmembrane region" description="Helical" evidence="3">
    <location>
        <begin position="28"/>
        <end position="47"/>
    </location>
</feature>
<evidence type="ECO:0000256" key="1">
    <source>
        <dbReference type="ARBA" id="ARBA00022614"/>
    </source>
</evidence>
<dbReference type="Gene3D" id="3.80.10.10">
    <property type="entry name" value="Ribonuclease Inhibitor"/>
    <property type="match status" value="1"/>
</dbReference>
<keyword evidence="1" id="KW-0433">Leucine-rich repeat</keyword>
<keyword evidence="5" id="KW-1185">Reference proteome</keyword>
<dbReference type="InterPro" id="IPR003591">
    <property type="entry name" value="Leu-rich_rpt_typical-subtyp"/>
</dbReference>
<feature type="transmembrane region" description="Helical" evidence="3">
    <location>
        <begin position="152"/>
        <end position="173"/>
    </location>
</feature>
<dbReference type="SMART" id="SM00369">
    <property type="entry name" value="LRR_TYP"/>
    <property type="match status" value="4"/>
</dbReference>
<dbReference type="EMBL" id="JAVREI010000002">
    <property type="protein sequence ID" value="MDT0275355.1"/>
    <property type="molecule type" value="Genomic_DNA"/>
</dbReference>
<protein>
    <submittedName>
        <fullName evidence="4">Leucine-rich repeat domain-containing protein</fullName>
    </submittedName>
</protein>
<feature type="transmembrane region" description="Helical" evidence="3">
    <location>
        <begin position="122"/>
        <end position="145"/>
    </location>
</feature>
<evidence type="ECO:0000256" key="2">
    <source>
        <dbReference type="ARBA" id="ARBA00022737"/>
    </source>
</evidence>
<dbReference type="SUPFAM" id="SSF52058">
    <property type="entry name" value="L domain-like"/>
    <property type="match status" value="1"/>
</dbReference>
<keyword evidence="3" id="KW-0812">Transmembrane</keyword>
<dbReference type="Pfam" id="PF12799">
    <property type="entry name" value="LRR_4"/>
    <property type="match status" value="2"/>
</dbReference>
<feature type="transmembrane region" description="Helical" evidence="3">
    <location>
        <begin position="231"/>
        <end position="256"/>
    </location>
</feature>
<proteinExistence type="predicted"/>
<dbReference type="InterPro" id="IPR025875">
    <property type="entry name" value="Leu-rich_rpt_4"/>
</dbReference>
<dbReference type="RefSeq" id="WP_311344178.1">
    <property type="nucleotide sequence ID" value="NZ_JAVREI010000002.1"/>
</dbReference>
<dbReference type="InterPro" id="IPR001611">
    <property type="entry name" value="Leu-rich_rpt"/>
</dbReference>
<dbReference type="PANTHER" id="PTHR46652:SF3">
    <property type="entry name" value="LEUCINE-RICH REPEAT-CONTAINING PROTEIN 9"/>
    <property type="match status" value="1"/>
</dbReference>
<accession>A0ABU2K585</accession>
<dbReference type="Proteomes" id="UP001183222">
    <property type="component" value="Unassembled WGS sequence"/>
</dbReference>
<dbReference type="PANTHER" id="PTHR46652">
    <property type="entry name" value="LEUCINE-RICH REPEAT AND IQ DOMAIN-CONTAINING PROTEIN 1-RELATED"/>
    <property type="match status" value="1"/>
</dbReference>
<evidence type="ECO:0000313" key="4">
    <source>
        <dbReference type="EMBL" id="MDT0275355.1"/>
    </source>
</evidence>
<keyword evidence="3" id="KW-1133">Transmembrane helix</keyword>
<dbReference type="Pfam" id="PF13516">
    <property type="entry name" value="LRR_6"/>
    <property type="match status" value="1"/>
</dbReference>
<reference evidence="5" key="1">
    <citation type="submission" date="2023-07" db="EMBL/GenBank/DDBJ databases">
        <title>30 novel species of actinomycetes from the DSMZ collection.</title>
        <authorList>
            <person name="Nouioui I."/>
        </authorList>
    </citation>
    <scope>NUCLEOTIDE SEQUENCE [LARGE SCALE GENOMIC DNA]</scope>
    <source>
        <strain evidence="5">DSM 46792</strain>
    </source>
</reference>
<evidence type="ECO:0000313" key="5">
    <source>
        <dbReference type="Proteomes" id="UP001183222"/>
    </source>
</evidence>
<feature type="transmembrane region" description="Helical" evidence="3">
    <location>
        <begin position="53"/>
        <end position="74"/>
    </location>
</feature>
<keyword evidence="2" id="KW-0677">Repeat</keyword>
<evidence type="ECO:0000256" key="3">
    <source>
        <dbReference type="SAM" id="Phobius"/>
    </source>
</evidence>
<keyword evidence="3" id="KW-0472">Membrane</keyword>
<dbReference type="InterPro" id="IPR050836">
    <property type="entry name" value="SDS22/Internalin_LRR"/>
</dbReference>
<dbReference type="PROSITE" id="PS51450">
    <property type="entry name" value="LRR"/>
    <property type="match status" value="4"/>
</dbReference>
<organism evidence="4 5">
    <name type="scientific">Blastococcus goldschmidtiae</name>
    <dbReference type="NCBI Taxonomy" id="3075546"/>
    <lineage>
        <taxon>Bacteria</taxon>
        <taxon>Bacillati</taxon>
        <taxon>Actinomycetota</taxon>
        <taxon>Actinomycetes</taxon>
        <taxon>Geodermatophilales</taxon>
        <taxon>Geodermatophilaceae</taxon>
        <taxon>Blastococcus</taxon>
    </lineage>
</organism>
<name>A0ABU2K585_9ACTN</name>
<feature type="transmembrane region" description="Helical" evidence="3">
    <location>
        <begin position="193"/>
        <end position="210"/>
    </location>
</feature>
<sequence>MERAGWRSRDPGSAELACSPGGAAIPRILDLTCALLALAGAAVALAVRSPGESSSPVVLAAALCAAPLLVRAAWRVPAGRLWPTVTALGAALVLLGLIGNAGRDVLALVDPATPPRVIAYEAAATTAPLGWAAGGLALVLAGLALRTADRVLGVLSAVVGVLLSASVAAVLLARSVAASTSSVITVDRPRAGLAVLVLLAGLFLAVEAASRRTVPLPRPQRDVGPARSAAGAVRWTAVAAVLALVAGAGLWAWSWFGTGTEPARVIVDDALAACVAAAAGLPGATDGVSDRDLSAIRDLTCTPETSALGPVRSLEGIQRLPNLGELDLSGNGLTDISPLASLPQLRILTLSRNQVSDISPLAALARLGTLTLTGNQVSDIGPLAGLPLSDLGLSQNPVRDLSPLAGTSTLSTLGLSGGQVTDISALAGKDGLRTLDLSGNRITDVSPLAGLPALDTVRLGQNAVVDPSPLGTVPTLLILDLFGNRIPDVGGLTRAPLLQELQLGANPLTDLTPLLAVDTLVNLGLDETDGTLLTGIEQLRAAGVSVNGLA</sequence>
<feature type="transmembrane region" description="Helical" evidence="3">
    <location>
        <begin position="81"/>
        <end position="102"/>
    </location>
</feature>
<gene>
    <name evidence="4" type="ORF">RM425_05515</name>
</gene>
<comment type="caution">
    <text evidence="4">The sequence shown here is derived from an EMBL/GenBank/DDBJ whole genome shotgun (WGS) entry which is preliminary data.</text>
</comment>